<protein>
    <recommendedName>
        <fullName evidence="4">Sensor domain-containing protein</fullName>
    </recommendedName>
</protein>
<keyword evidence="1" id="KW-0472">Membrane</keyword>
<reference evidence="3" key="1">
    <citation type="journal article" date="2019" name="Int. J. Syst. Evol. Microbiol.">
        <title>The Global Catalogue of Microorganisms (GCM) 10K type strain sequencing project: providing services to taxonomists for standard genome sequencing and annotation.</title>
        <authorList>
            <consortium name="The Broad Institute Genomics Platform"/>
            <consortium name="The Broad Institute Genome Sequencing Center for Infectious Disease"/>
            <person name="Wu L."/>
            <person name="Ma J."/>
        </authorList>
    </citation>
    <scope>NUCLEOTIDE SEQUENCE [LARGE SCALE GENOMIC DNA]</scope>
    <source>
        <strain evidence="3">JCM 9377</strain>
    </source>
</reference>
<feature type="transmembrane region" description="Helical" evidence="1">
    <location>
        <begin position="146"/>
        <end position="163"/>
    </location>
</feature>
<name>A0ABP6QAR5_9ACTN</name>
<feature type="transmembrane region" description="Helical" evidence="1">
    <location>
        <begin position="122"/>
        <end position="140"/>
    </location>
</feature>
<sequence>MTDGTSFIWRDRWASAPLWSVFLVCALPYGAVMGLYSALSDGESLLPVLSIGVVSGLVFGLALTYWVARARRRTGLAELEPGSRRSLTRALRTGRLPDDVSLYPALERMIACQRRQLHRSRFTHPAIYGVLALISAAVAIDEPAYWLIVALFLAFLAYGPFAIRRATNRLDAVERAMHS</sequence>
<dbReference type="Proteomes" id="UP001501237">
    <property type="component" value="Unassembled WGS sequence"/>
</dbReference>
<proteinExistence type="predicted"/>
<evidence type="ECO:0000256" key="1">
    <source>
        <dbReference type="SAM" id="Phobius"/>
    </source>
</evidence>
<feature type="transmembrane region" description="Helical" evidence="1">
    <location>
        <begin position="45"/>
        <end position="68"/>
    </location>
</feature>
<evidence type="ECO:0008006" key="4">
    <source>
        <dbReference type="Google" id="ProtNLM"/>
    </source>
</evidence>
<dbReference type="RefSeq" id="WP_344829394.1">
    <property type="nucleotide sequence ID" value="NZ_BAAAUV010000008.1"/>
</dbReference>
<evidence type="ECO:0000313" key="2">
    <source>
        <dbReference type="EMBL" id="GAA3214883.1"/>
    </source>
</evidence>
<keyword evidence="1" id="KW-1133">Transmembrane helix</keyword>
<keyword evidence="1" id="KW-0812">Transmembrane</keyword>
<accession>A0ABP6QAR5</accession>
<dbReference type="EMBL" id="BAAAUV010000008">
    <property type="protein sequence ID" value="GAA3214883.1"/>
    <property type="molecule type" value="Genomic_DNA"/>
</dbReference>
<comment type="caution">
    <text evidence="2">The sequence shown here is derived from an EMBL/GenBank/DDBJ whole genome shotgun (WGS) entry which is preliminary data.</text>
</comment>
<organism evidence="2 3">
    <name type="scientific">Actinocorallia longicatena</name>
    <dbReference type="NCBI Taxonomy" id="111803"/>
    <lineage>
        <taxon>Bacteria</taxon>
        <taxon>Bacillati</taxon>
        <taxon>Actinomycetota</taxon>
        <taxon>Actinomycetes</taxon>
        <taxon>Streptosporangiales</taxon>
        <taxon>Thermomonosporaceae</taxon>
        <taxon>Actinocorallia</taxon>
    </lineage>
</organism>
<gene>
    <name evidence="2" type="ORF">GCM10010468_35920</name>
</gene>
<feature type="transmembrane region" description="Helical" evidence="1">
    <location>
        <begin position="18"/>
        <end position="39"/>
    </location>
</feature>
<evidence type="ECO:0000313" key="3">
    <source>
        <dbReference type="Proteomes" id="UP001501237"/>
    </source>
</evidence>
<keyword evidence="3" id="KW-1185">Reference proteome</keyword>